<protein>
    <submittedName>
        <fullName evidence="1">Uncharacterized protein</fullName>
    </submittedName>
</protein>
<dbReference type="AlphaFoldDB" id="A0A4Y2PAS3"/>
<name>A0A4Y2PAS3_ARAVE</name>
<organism evidence="1 2">
    <name type="scientific">Araneus ventricosus</name>
    <name type="common">Orbweaver spider</name>
    <name type="synonym">Epeira ventricosa</name>
    <dbReference type="NCBI Taxonomy" id="182803"/>
    <lineage>
        <taxon>Eukaryota</taxon>
        <taxon>Metazoa</taxon>
        <taxon>Ecdysozoa</taxon>
        <taxon>Arthropoda</taxon>
        <taxon>Chelicerata</taxon>
        <taxon>Arachnida</taxon>
        <taxon>Araneae</taxon>
        <taxon>Araneomorphae</taxon>
        <taxon>Entelegynae</taxon>
        <taxon>Araneoidea</taxon>
        <taxon>Araneidae</taxon>
        <taxon>Araneus</taxon>
    </lineage>
</organism>
<reference evidence="1 2" key="1">
    <citation type="journal article" date="2019" name="Sci. Rep.">
        <title>Orb-weaving spider Araneus ventricosus genome elucidates the spidroin gene catalogue.</title>
        <authorList>
            <person name="Kono N."/>
            <person name="Nakamura H."/>
            <person name="Ohtoshi R."/>
            <person name="Moran D.A.P."/>
            <person name="Shinohara A."/>
            <person name="Yoshida Y."/>
            <person name="Fujiwara M."/>
            <person name="Mori M."/>
            <person name="Tomita M."/>
            <person name="Arakawa K."/>
        </authorList>
    </citation>
    <scope>NUCLEOTIDE SEQUENCE [LARGE SCALE GENOMIC DNA]</scope>
</reference>
<dbReference type="Proteomes" id="UP000499080">
    <property type="component" value="Unassembled WGS sequence"/>
</dbReference>
<keyword evidence="2" id="KW-1185">Reference proteome</keyword>
<dbReference type="EMBL" id="BGPR01010830">
    <property type="protein sequence ID" value="GBN48189.1"/>
    <property type="molecule type" value="Genomic_DNA"/>
</dbReference>
<evidence type="ECO:0000313" key="1">
    <source>
        <dbReference type="EMBL" id="GBN48189.1"/>
    </source>
</evidence>
<accession>A0A4Y2PAS3</accession>
<comment type="caution">
    <text evidence="1">The sequence shown here is derived from an EMBL/GenBank/DDBJ whole genome shotgun (WGS) entry which is preliminary data.</text>
</comment>
<gene>
    <name evidence="1" type="ORF">AVEN_268904_1</name>
</gene>
<evidence type="ECO:0000313" key="2">
    <source>
        <dbReference type="Proteomes" id="UP000499080"/>
    </source>
</evidence>
<sequence>MLCYLNYMLSNQKTDPRRALASGFLNDGRCNSSSTEAGVLVAITSPEGGTYYHLWRDRIPSIILSTWDARTCVIIRRLLKRVLVVIPGGRHAQ</sequence>
<proteinExistence type="predicted"/>